<dbReference type="RefSeq" id="XP_067822528.1">
    <property type="nucleotide sequence ID" value="XM_067967671.1"/>
</dbReference>
<evidence type="ECO:0000313" key="1">
    <source>
        <dbReference type="EMBL" id="TDH73029.1"/>
    </source>
</evidence>
<gene>
    <name evidence="1" type="ORF">CCR75_009632</name>
</gene>
<accession>A0A976NYT4</accession>
<comment type="caution">
    <text evidence="1">The sequence shown here is derived from an EMBL/GenBank/DDBJ whole genome shotgun (WGS) entry which is preliminary data.</text>
</comment>
<dbReference type="KEGG" id="blac:94353342"/>
<dbReference type="Proteomes" id="UP000294530">
    <property type="component" value="Unassembled WGS sequence"/>
</dbReference>
<proteinExistence type="predicted"/>
<organism evidence="1 2">
    <name type="scientific">Bremia lactucae</name>
    <name type="common">Lettuce downy mildew</name>
    <dbReference type="NCBI Taxonomy" id="4779"/>
    <lineage>
        <taxon>Eukaryota</taxon>
        <taxon>Sar</taxon>
        <taxon>Stramenopiles</taxon>
        <taxon>Oomycota</taxon>
        <taxon>Peronosporomycetes</taxon>
        <taxon>Peronosporales</taxon>
        <taxon>Peronosporaceae</taxon>
        <taxon>Bremia</taxon>
    </lineage>
</organism>
<name>A0A976NYT4_BRELC</name>
<protein>
    <submittedName>
        <fullName evidence="1">Uncharacterized protein</fullName>
    </submittedName>
</protein>
<evidence type="ECO:0000313" key="2">
    <source>
        <dbReference type="Proteomes" id="UP000294530"/>
    </source>
</evidence>
<dbReference type="GeneID" id="94353342"/>
<reference evidence="1 2" key="1">
    <citation type="journal article" date="2021" name="Genome Biol.">
        <title>AFLAP: assembly-free linkage analysis pipeline using k-mers from genome sequencing data.</title>
        <authorList>
            <person name="Fletcher K."/>
            <person name="Zhang L."/>
            <person name="Gil J."/>
            <person name="Han R."/>
            <person name="Cavanaugh K."/>
            <person name="Michelmore R."/>
        </authorList>
    </citation>
    <scope>NUCLEOTIDE SEQUENCE [LARGE SCALE GENOMIC DNA]</scope>
    <source>
        <strain evidence="1 2">SF5</strain>
    </source>
</reference>
<keyword evidence="2" id="KW-1185">Reference proteome</keyword>
<dbReference type="AlphaFoldDB" id="A0A976NYT4"/>
<dbReference type="OrthoDB" id="79193at2759"/>
<dbReference type="EMBL" id="SHOA02000036">
    <property type="protein sequence ID" value="TDH73029.1"/>
    <property type="molecule type" value="Genomic_DNA"/>
</dbReference>
<sequence>MTGINTCRLLKLIGYCLYIHTIDLRDSVSNSTIQQTFMEVALKKNIHSEATTIHEALVFSANLRLPPSNSNEQRMNLVHETLDLL</sequence>